<feature type="domain" description="Transposase IS4-like" evidence="1">
    <location>
        <begin position="153"/>
        <end position="347"/>
    </location>
</feature>
<dbReference type="GO" id="GO:0004803">
    <property type="term" value="F:transposase activity"/>
    <property type="evidence" value="ECO:0007669"/>
    <property type="project" value="InterPro"/>
</dbReference>
<evidence type="ECO:0000259" key="1">
    <source>
        <dbReference type="Pfam" id="PF01609"/>
    </source>
</evidence>
<dbReference type="RefSeq" id="WP_076525915.1">
    <property type="nucleotide sequence ID" value="NZ_CP048103.1"/>
</dbReference>
<evidence type="ECO:0000313" key="3">
    <source>
        <dbReference type="Proteomes" id="UP000186795"/>
    </source>
</evidence>
<dbReference type="AlphaFoldDB" id="A0A1N7NXC2"/>
<dbReference type="Proteomes" id="UP000186795">
    <property type="component" value="Unassembled WGS sequence"/>
</dbReference>
<keyword evidence="3" id="KW-1185">Reference proteome</keyword>
<dbReference type="InterPro" id="IPR002559">
    <property type="entry name" value="Transposase_11"/>
</dbReference>
<sequence>MSHTSNLPHQDPIRHYLKKQRYNLYLTKPAFEHLVHFIDGATQKGFSGTLTDVHTLSCERRHRTTWSHFLTRGVWDEQWMQHHLSQRSLRKIQKHAQRTGLPIYVILDDSVCEKTKPSSQAVSAIQPADFHFSHGKGGPVWGHQVVVLLLWCGDRCLPFAFQRYDKDGVSKIALTCELLELLPAFEHPAYLLMDSWYTSVKIVDCAPTKGLQVIGGLETHRVLFPLGVRTPAPTFAGYIRKADTRLVTVGHASYRVYRYEGALHGMANAVALLAWPEEMFGKHQALRCTLCTDASLQDEEILERYANRWAIETFFQQMKGKYAWDRYRVRSVRAIERFWTLVFLTYFYCAETGSGDESLGLQRIRSRREHRLVDWIYRQFQQAVPLKQVKEQLNIA</sequence>
<dbReference type="OrthoDB" id="2519014at2"/>
<dbReference type="NCBIfam" id="NF033540">
    <property type="entry name" value="transpos_IS701"/>
    <property type="match status" value="1"/>
</dbReference>
<name>A0A1N7NXC2_9BACL</name>
<reference evidence="3" key="1">
    <citation type="submission" date="2017-01" db="EMBL/GenBank/DDBJ databases">
        <authorList>
            <person name="Varghese N."/>
            <person name="Submissions S."/>
        </authorList>
    </citation>
    <scope>NUCLEOTIDE SEQUENCE [LARGE SCALE GENOMIC DNA]</scope>
    <source>
        <strain evidence="3">DSM 45196</strain>
    </source>
</reference>
<evidence type="ECO:0000313" key="2">
    <source>
        <dbReference type="EMBL" id="SIT02970.1"/>
    </source>
</evidence>
<dbReference type="InterPro" id="IPR012337">
    <property type="entry name" value="RNaseH-like_sf"/>
</dbReference>
<dbReference type="GO" id="GO:0003677">
    <property type="term" value="F:DNA binding"/>
    <property type="evidence" value="ECO:0007669"/>
    <property type="project" value="InterPro"/>
</dbReference>
<dbReference type="SUPFAM" id="SSF53098">
    <property type="entry name" value="Ribonuclease H-like"/>
    <property type="match status" value="1"/>
</dbReference>
<accession>A0A1N7NXC2</accession>
<protein>
    <submittedName>
        <fullName evidence="2">Transposase DDE domain-containing protein</fullName>
    </submittedName>
</protein>
<dbReference type="PANTHER" id="PTHR33627">
    <property type="entry name" value="TRANSPOSASE"/>
    <property type="match status" value="1"/>
</dbReference>
<dbReference type="GO" id="GO:0006313">
    <property type="term" value="P:DNA transposition"/>
    <property type="evidence" value="ECO:0007669"/>
    <property type="project" value="InterPro"/>
</dbReference>
<dbReference type="InterPro" id="IPR039365">
    <property type="entry name" value="IS701-like"/>
</dbReference>
<proteinExistence type="predicted"/>
<gene>
    <name evidence="2" type="ORF">SAMN05421790_110103</name>
</gene>
<dbReference type="EMBL" id="FTOD01000010">
    <property type="protein sequence ID" value="SIT02970.1"/>
    <property type="molecule type" value="Genomic_DNA"/>
</dbReference>
<dbReference type="Pfam" id="PF01609">
    <property type="entry name" value="DDE_Tnp_1"/>
    <property type="match status" value="1"/>
</dbReference>
<organism evidence="2 3">
    <name type="scientific">Kroppenstedtia eburnea</name>
    <dbReference type="NCBI Taxonomy" id="714067"/>
    <lineage>
        <taxon>Bacteria</taxon>
        <taxon>Bacillati</taxon>
        <taxon>Bacillota</taxon>
        <taxon>Bacilli</taxon>
        <taxon>Bacillales</taxon>
        <taxon>Thermoactinomycetaceae</taxon>
        <taxon>Kroppenstedtia</taxon>
    </lineage>
</organism>
<dbReference type="PANTHER" id="PTHR33627:SF1">
    <property type="entry name" value="TRANSPOSASE"/>
    <property type="match status" value="1"/>
</dbReference>